<dbReference type="Gene3D" id="3.40.1210.10">
    <property type="entry name" value="Survival protein SurE-like phosphatase/nucleotidase"/>
    <property type="match status" value="1"/>
</dbReference>
<evidence type="ECO:0000256" key="4">
    <source>
        <dbReference type="SAM" id="MobiDB-lite"/>
    </source>
</evidence>
<dbReference type="Pfam" id="PF01975">
    <property type="entry name" value="SurE"/>
    <property type="match status" value="1"/>
</dbReference>
<feature type="transmembrane region" description="Helical" evidence="5">
    <location>
        <begin position="289"/>
        <end position="306"/>
    </location>
</feature>
<dbReference type="NCBIfam" id="TIGR00087">
    <property type="entry name" value="surE"/>
    <property type="match status" value="1"/>
</dbReference>
<keyword evidence="9" id="KW-1185">Reference proteome</keyword>
<evidence type="ECO:0000256" key="1">
    <source>
        <dbReference type="ARBA" id="ARBA00011062"/>
    </source>
</evidence>
<organism evidence="8 9">
    <name type="scientific">Fusarium phyllophilum</name>
    <dbReference type="NCBI Taxonomy" id="47803"/>
    <lineage>
        <taxon>Eukaryota</taxon>
        <taxon>Fungi</taxon>
        <taxon>Dikarya</taxon>
        <taxon>Ascomycota</taxon>
        <taxon>Pezizomycotina</taxon>
        <taxon>Sordariomycetes</taxon>
        <taxon>Hypocreomycetidae</taxon>
        <taxon>Hypocreales</taxon>
        <taxon>Nectriaceae</taxon>
        <taxon>Fusarium</taxon>
        <taxon>Fusarium fujikuroi species complex</taxon>
    </lineage>
</organism>
<evidence type="ECO:0000256" key="2">
    <source>
        <dbReference type="ARBA" id="ARBA00022723"/>
    </source>
</evidence>
<evidence type="ECO:0000256" key="3">
    <source>
        <dbReference type="ARBA" id="ARBA00022801"/>
    </source>
</evidence>
<name>A0A8H5MW72_9HYPO</name>
<dbReference type="EMBL" id="JAAOAQ010000528">
    <property type="protein sequence ID" value="KAF5543067.1"/>
    <property type="molecule type" value="Genomic_DNA"/>
</dbReference>
<proteinExistence type="inferred from homology"/>
<keyword evidence="5" id="KW-0472">Membrane</keyword>
<keyword evidence="3" id="KW-0378">Hydrolase</keyword>
<keyword evidence="5" id="KW-1133">Transmembrane helix</keyword>
<feature type="domain" description="Survival protein SurE-like phosphatase/nucleotidase" evidence="7">
    <location>
        <begin position="623"/>
        <end position="827"/>
    </location>
</feature>
<dbReference type="InterPro" id="IPR002828">
    <property type="entry name" value="SurE-like_Pase/nucleotidase"/>
</dbReference>
<feature type="compositionally biased region" description="Acidic residues" evidence="4">
    <location>
        <begin position="561"/>
        <end position="570"/>
    </location>
</feature>
<reference evidence="8 9" key="1">
    <citation type="submission" date="2020-05" db="EMBL/GenBank/DDBJ databases">
        <title>Identification and distribution of gene clusters putatively required for synthesis of sphingolipid metabolism inhibitors in phylogenetically diverse species of the filamentous fungus Fusarium.</title>
        <authorList>
            <person name="Kim H.-S."/>
            <person name="Busman M."/>
            <person name="Brown D.W."/>
            <person name="Divon H."/>
            <person name="Uhlig S."/>
            <person name="Proctor R.H."/>
        </authorList>
    </citation>
    <scope>NUCLEOTIDE SEQUENCE [LARGE SCALE GENOMIC DNA]</scope>
    <source>
        <strain evidence="8 9">NRRL 13617</strain>
    </source>
</reference>
<protein>
    <submittedName>
        <fullName evidence="8">5' 3' nucleotidase</fullName>
    </submittedName>
</protein>
<dbReference type="InterPro" id="IPR036523">
    <property type="entry name" value="SurE-like_sf"/>
</dbReference>
<sequence>MLAFIWLHLLGTCLAQNSSLPKDCPSEIQDFDKGITFNASGTLPVKFKGQDDPWYISTAVTDERSKRRALEWLQAFISVPRKLVGSLAGKNVEVCPYMLKGLNKTSENPEDADESCKGVVSDECIEEFENLTLPLGTVPPRNFSTARCSLDKMPFLDIPDDHKTYGTYISSGYDGDEDTDDFEMYDLRVQQTIPMFLMVSSNGVADTKLLCIAPNKVVSGSRKPELKLEETGDEDEDENKASRVGGLGAVFLSIGVMIFTLLIAILPFPSDGAPHALVYRRHFIITHTMFRILAVIFLHLAGISLAQNSSLPKDCPAEIQHIDEGYLIYNSTRTARTRFIGKSLPWYITAAVTDRRAPNLTFGGVDTSQELSVFISVPKTLADSKYSAGSDIRVCSSMLKALNRTSENPPGMDAPDNTTYAKHSCKGVISEKCIREFENSTYAVDGPIKECRNLHTLGLSDGCREYLYISRTNPGNFSSAAARCSLDKMPYVDLPKDYITFGTGLWFGLIGDEDRKDFDMYDLRVQQTIPLLFSASGMSRLICIAPDQIVPGSRKPQLKLEEDEPEEDENTASRAGGLGAAVFLGVGAMIFSLLIPWTFVTMRLSSFIAGAALLSSGANALNILLGNDDGFGSGNLREMYRIFKEKGHNVWLVAPATKQSGKGGTSDFTTEGNLTAPSQYDLIPKGAPSVGHDPKDSQIWYYNGTPAACTFVALDYVLPKFANFSVPDLVVTGPNYGTNLGGFVWTLSGTAGTAYAATNRGIPAIAISASNQEVPYFEVKNRTNPATWAAQASVKFVENFIATSPKNGPLLPLGYGVSVNLPVLTKKYQNPDFVQTRFTGNAHVNEAVLDKEKGTFTWANIKPYAAGVNACINGDCSLPGETYVVENGKASVSFYAVDYTAPSTEYTKSLMQRVASFISSDK</sequence>
<evidence type="ECO:0000313" key="8">
    <source>
        <dbReference type="EMBL" id="KAF5543067.1"/>
    </source>
</evidence>
<keyword evidence="6" id="KW-0732">Signal</keyword>
<dbReference type="GO" id="GO:0046872">
    <property type="term" value="F:metal ion binding"/>
    <property type="evidence" value="ECO:0007669"/>
    <property type="project" value="UniProtKB-KW"/>
</dbReference>
<feature type="transmembrane region" description="Helical" evidence="5">
    <location>
        <begin position="578"/>
        <end position="600"/>
    </location>
</feature>
<evidence type="ECO:0000256" key="5">
    <source>
        <dbReference type="SAM" id="Phobius"/>
    </source>
</evidence>
<accession>A0A8H5MW72</accession>
<dbReference type="InterPro" id="IPR030048">
    <property type="entry name" value="SurE"/>
</dbReference>
<comment type="similarity">
    <text evidence="1">Belongs to the SurE nucleotidase family.</text>
</comment>
<feature type="chain" id="PRO_5034485232" evidence="6">
    <location>
        <begin position="16"/>
        <end position="922"/>
    </location>
</feature>
<comment type="caution">
    <text evidence="8">The sequence shown here is derived from an EMBL/GenBank/DDBJ whole genome shotgun (WGS) entry which is preliminary data.</text>
</comment>
<gene>
    <name evidence="8" type="ORF">FPHYL_11358</name>
</gene>
<evidence type="ECO:0000259" key="7">
    <source>
        <dbReference type="Pfam" id="PF01975"/>
    </source>
</evidence>
<evidence type="ECO:0000256" key="6">
    <source>
        <dbReference type="SAM" id="SignalP"/>
    </source>
</evidence>
<dbReference type="PANTHER" id="PTHR30457">
    <property type="entry name" value="5'-NUCLEOTIDASE SURE"/>
    <property type="match status" value="1"/>
</dbReference>
<evidence type="ECO:0000313" key="9">
    <source>
        <dbReference type="Proteomes" id="UP000582016"/>
    </source>
</evidence>
<dbReference type="PANTHER" id="PTHR30457:SF0">
    <property type="entry name" value="PHOSPHATASE, PUTATIVE (AFU_ORTHOLOGUE AFUA_4G01070)-RELATED"/>
    <property type="match status" value="1"/>
</dbReference>
<dbReference type="GO" id="GO:0008252">
    <property type="term" value="F:nucleotidase activity"/>
    <property type="evidence" value="ECO:0007669"/>
    <property type="project" value="InterPro"/>
</dbReference>
<feature type="signal peptide" evidence="6">
    <location>
        <begin position="1"/>
        <end position="15"/>
    </location>
</feature>
<dbReference type="OrthoDB" id="4018688at2759"/>
<keyword evidence="2" id="KW-0479">Metal-binding</keyword>
<feature type="transmembrane region" description="Helical" evidence="5">
    <location>
        <begin position="247"/>
        <end position="268"/>
    </location>
</feature>
<feature type="region of interest" description="Disordered" evidence="4">
    <location>
        <begin position="554"/>
        <end position="573"/>
    </location>
</feature>
<dbReference type="SUPFAM" id="SSF64167">
    <property type="entry name" value="SurE-like"/>
    <property type="match status" value="1"/>
</dbReference>
<dbReference type="AlphaFoldDB" id="A0A8H5MW72"/>
<dbReference type="Proteomes" id="UP000582016">
    <property type="component" value="Unassembled WGS sequence"/>
</dbReference>
<keyword evidence="5" id="KW-0812">Transmembrane</keyword>